<evidence type="ECO:0000313" key="3">
    <source>
        <dbReference type="EMBL" id="OSS45959.1"/>
    </source>
</evidence>
<protein>
    <submittedName>
        <fullName evidence="3">Uncharacterized protein</fullName>
    </submittedName>
</protein>
<name>A0A1Y2LQV5_EPING</name>
<keyword evidence="4" id="KW-1185">Reference proteome</keyword>
<reference evidence="3 4" key="1">
    <citation type="journal article" date="2017" name="Genome Announc.">
        <title>Genome sequence of the saprophytic ascomycete Epicoccum nigrum ICMP 19927 strain isolated from New Zealand.</title>
        <authorList>
            <person name="Fokin M."/>
            <person name="Fleetwood D."/>
            <person name="Weir B.S."/>
            <person name="Villas-Boas S.G."/>
        </authorList>
    </citation>
    <scope>NUCLEOTIDE SEQUENCE [LARGE SCALE GENOMIC DNA]</scope>
    <source>
        <strain evidence="3 4">ICMP 19927</strain>
    </source>
</reference>
<sequence length="102" mass="10753">MRFFALTALTTALLCATAPSLALEHPHNHDHVDSTLATSASADTVAAQALAHPHNRHSRTSMPSTFLTSASPSGSAAAETIAASTKKWRRGIDCPKYLCPRG</sequence>
<evidence type="ECO:0000313" key="4">
    <source>
        <dbReference type="Proteomes" id="UP000193240"/>
    </source>
</evidence>
<proteinExistence type="predicted"/>
<evidence type="ECO:0000256" key="2">
    <source>
        <dbReference type="SAM" id="SignalP"/>
    </source>
</evidence>
<keyword evidence="2" id="KW-0732">Signal</keyword>
<gene>
    <name evidence="3" type="ORF">B5807_08285</name>
</gene>
<dbReference type="AlphaFoldDB" id="A0A1Y2LQV5"/>
<feature type="chain" id="PRO_5012372818" evidence="2">
    <location>
        <begin position="23"/>
        <end position="102"/>
    </location>
</feature>
<dbReference type="Proteomes" id="UP000193240">
    <property type="component" value="Unassembled WGS sequence"/>
</dbReference>
<evidence type="ECO:0000256" key="1">
    <source>
        <dbReference type="SAM" id="MobiDB-lite"/>
    </source>
</evidence>
<feature type="signal peptide" evidence="2">
    <location>
        <begin position="1"/>
        <end position="22"/>
    </location>
</feature>
<accession>A0A1Y2LQV5</accession>
<feature type="compositionally biased region" description="Polar residues" evidence="1">
    <location>
        <begin position="60"/>
        <end position="74"/>
    </location>
</feature>
<organism evidence="3 4">
    <name type="scientific">Epicoccum nigrum</name>
    <name type="common">Soil fungus</name>
    <name type="synonym">Epicoccum purpurascens</name>
    <dbReference type="NCBI Taxonomy" id="105696"/>
    <lineage>
        <taxon>Eukaryota</taxon>
        <taxon>Fungi</taxon>
        <taxon>Dikarya</taxon>
        <taxon>Ascomycota</taxon>
        <taxon>Pezizomycotina</taxon>
        <taxon>Dothideomycetes</taxon>
        <taxon>Pleosporomycetidae</taxon>
        <taxon>Pleosporales</taxon>
        <taxon>Pleosporineae</taxon>
        <taxon>Didymellaceae</taxon>
        <taxon>Epicoccum</taxon>
    </lineage>
</organism>
<dbReference type="InParanoid" id="A0A1Y2LQV5"/>
<feature type="region of interest" description="Disordered" evidence="1">
    <location>
        <begin position="52"/>
        <end position="87"/>
    </location>
</feature>
<dbReference type="EMBL" id="KZ107852">
    <property type="protein sequence ID" value="OSS45959.1"/>
    <property type="molecule type" value="Genomic_DNA"/>
</dbReference>